<evidence type="ECO:0000256" key="2">
    <source>
        <dbReference type="ARBA" id="ARBA00022741"/>
    </source>
</evidence>
<dbReference type="Pfam" id="PF12399">
    <property type="entry name" value="BCA_ABC_TP_C"/>
    <property type="match status" value="1"/>
</dbReference>
<name>A0A419AAU0_9RHOB</name>
<dbReference type="PANTHER" id="PTHR45772:SF7">
    <property type="entry name" value="AMINO ACID ABC TRANSPORTER ATP-BINDING PROTEIN"/>
    <property type="match status" value="1"/>
</dbReference>
<dbReference type="SMART" id="SM00382">
    <property type="entry name" value="AAA"/>
    <property type="match status" value="1"/>
</dbReference>
<evidence type="ECO:0000313" key="6">
    <source>
        <dbReference type="Proteomes" id="UP000283587"/>
    </source>
</evidence>
<dbReference type="GO" id="GO:1903806">
    <property type="term" value="P:L-isoleucine import across plasma membrane"/>
    <property type="evidence" value="ECO:0007669"/>
    <property type="project" value="TreeGrafter"/>
</dbReference>
<dbReference type="InterPro" id="IPR051120">
    <property type="entry name" value="ABC_AA/LPS_Transport"/>
</dbReference>
<keyword evidence="1" id="KW-0813">Transport</keyword>
<dbReference type="GO" id="GO:0005304">
    <property type="term" value="F:L-valine transmembrane transporter activity"/>
    <property type="evidence" value="ECO:0007669"/>
    <property type="project" value="TreeGrafter"/>
</dbReference>
<dbReference type="PANTHER" id="PTHR45772">
    <property type="entry name" value="CONSERVED COMPONENT OF ABC TRANSPORTER FOR NATURAL AMINO ACIDS-RELATED"/>
    <property type="match status" value="1"/>
</dbReference>
<feature type="domain" description="ABC transporter" evidence="4">
    <location>
        <begin position="4"/>
        <end position="251"/>
    </location>
</feature>
<dbReference type="GO" id="GO:0015808">
    <property type="term" value="P:L-alanine transport"/>
    <property type="evidence" value="ECO:0007669"/>
    <property type="project" value="TreeGrafter"/>
</dbReference>
<evidence type="ECO:0000256" key="1">
    <source>
        <dbReference type="ARBA" id="ARBA00022448"/>
    </source>
</evidence>
<reference evidence="6" key="1">
    <citation type="submission" date="2018-09" db="EMBL/GenBank/DDBJ databases">
        <title>Paracoccus onubensis nov. sp. a moderate halophilic bacterium isolated from Gruta de las Maravillas (Aracena, Spain).</title>
        <authorList>
            <person name="Jurado V."/>
            <person name="Gutierrez-Patricio S."/>
            <person name="Gonzalez-Pimentel J.L."/>
            <person name="Miller A.Z."/>
            <person name="Laiz L."/>
            <person name="Saiz-Jimenez C."/>
        </authorList>
    </citation>
    <scope>NUCLEOTIDE SEQUENCE [LARGE SCALE GENOMIC DNA]</scope>
    <source>
        <strain evidence="6">DSM 26381</strain>
    </source>
</reference>
<dbReference type="GO" id="GO:0042941">
    <property type="term" value="P:D-alanine transmembrane transport"/>
    <property type="evidence" value="ECO:0007669"/>
    <property type="project" value="TreeGrafter"/>
</dbReference>
<dbReference type="Proteomes" id="UP000283587">
    <property type="component" value="Unassembled WGS sequence"/>
</dbReference>
<dbReference type="AlphaFoldDB" id="A0A419AAU0"/>
<accession>A0A419AAU0</accession>
<keyword evidence="2" id="KW-0547">Nucleotide-binding</keyword>
<dbReference type="PROSITE" id="PS50893">
    <property type="entry name" value="ABC_TRANSPORTER_2"/>
    <property type="match status" value="1"/>
</dbReference>
<dbReference type="InterPro" id="IPR027417">
    <property type="entry name" value="P-loop_NTPase"/>
</dbReference>
<dbReference type="OrthoDB" id="9806149at2"/>
<evidence type="ECO:0000313" key="5">
    <source>
        <dbReference type="EMBL" id="RJL20237.1"/>
    </source>
</evidence>
<dbReference type="InterPro" id="IPR032823">
    <property type="entry name" value="BCA_ABC_TP_C"/>
</dbReference>
<dbReference type="GO" id="GO:0015188">
    <property type="term" value="F:L-isoleucine transmembrane transporter activity"/>
    <property type="evidence" value="ECO:0007669"/>
    <property type="project" value="TreeGrafter"/>
</dbReference>
<dbReference type="FunFam" id="3.40.50.300:FF:000421">
    <property type="entry name" value="Branched-chain amino acid ABC transporter ATP-binding protein"/>
    <property type="match status" value="1"/>
</dbReference>
<protein>
    <submittedName>
        <fullName evidence="5">ABC transporter ATP-binding protein</fullName>
    </submittedName>
</protein>
<dbReference type="Gene3D" id="3.40.50.300">
    <property type="entry name" value="P-loop containing nucleotide triphosphate hydrolases"/>
    <property type="match status" value="1"/>
</dbReference>
<evidence type="ECO:0000259" key="4">
    <source>
        <dbReference type="PROSITE" id="PS50893"/>
    </source>
</evidence>
<proteinExistence type="predicted"/>
<comment type="caution">
    <text evidence="5">The sequence shown here is derived from an EMBL/GenBank/DDBJ whole genome shotgun (WGS) entry which is preliminary data.</text>
</comment>
<dbReference type="RefSeq" id="WP_119896811.1">
    <property type="nucleotide sequence ID" value="NZ_QNRC01000022.1"/>
</dbReference>
<evidence type="ECO:0000256" key="3">
    <source>
        <dbReference type="ARBA" id="ARBA00022840"/>
    </source>
</evidence>
<dbReference type="GO" id="GO:0005886">
    <property type="term" value="C:plasma membrane"/>
    <property type="evidence" value="ECO:0007669"/>
    <property type="project" value="TreeGrafter"/>
</dbReference>
<dbReference type="InterPro" id="IPR003439">
    <property type="entry name" value="ABC_transporter-like_ATP-bd"/>
</dbReference>
<keyword evidence="6" id="KW-1185">Reference proteome</keyword>
<keyword evidence="3 5" id="KW-0067">ATP-binding</keyword>
<dbReference type="EMBL" id="QZEW01000011">
    <property type="protein sequence ID" value="RJL20237.1"/>
    <property type="molecule type" value="Genomic_DNA"/>
</dbReference>
<sequence>MSSLRIEGACKYFGGLKAVDGINMTVPAGRITGLIGPNGAGKSTVVNMISGVYSLTKGEVYLDDQQLTRLHVDEVARRGIARTFQNIRLLPEESVLDNVVIGYFRKQHSGVMSSLMGLPAALAETRRLREQAWELLGRFGIQAYADYEAGSLPYGHQRRVEIARSIAAEPLVVMLDEPVAGMNEVESAEMAEIFEDLARSGMGLLLIEHNVTFVSRLCNQVYVLDSGRMIAEGPPDAVTRDPKVIEAYIGGKADAA</sequence>
<dbReference type="GO" id="GO:1903805">
    <property type="term" value="P:L-valine import across plasma membrane"/>
    <property type="evidence" value="ECO:0007669"/>
    <property type="project" value="TreeGrafter"/>
</dbReference>
<dbReference type="GO" id="GO:0016887">
    <property type="term" value="F:ATP hydrolysis activity"/>
    <property type="evidence" value="ECO:0007669"/>
    <property type="project" value="InterPro"/>
</dbReference>
<dbReference type="CDD" id="cd03219">
    <property type="entry name" value="ABC_Mj1267_LivG_branched"/>
    <property type="match status" value="1"/>
</dbReference>
<organism evidence="5 6">
    <name type="scientific">Paracoccus siganidrum</name>
    <dbReference type="NCBI Taxonomy" id="1276757"/>
    <lineage>
        <taxon>Bacteria</taxon>
        <taxon>Pseudomonadati</taxon>
        <taxon>Pseudomonadota</taxon>
        <taxon>Alphaproteobacteria</taxon>
        <taxon>Rhodobacterales</taxon>
        <taxon>Paracoccaceae</taxon>
        <taxon>Paracoccus</taxon>
    </lineage>
</organism>
<dbReference type="GO" id="GO:0005524">
    <property type="term" value="F:ATP binding"/>
    <property type="evidence" value="ECO:0007669"/>
    <property type="project" value="UniProtKB-KW"/>
</dbReference>
<dbReference type="Pfam" id="PF00005">
    <property type="entry name" value="ABC_tran"/>
    <property type="match status" value="1"/>
</dbReference>
<dbReference type="GO" id="GO:0015192">
    <property type="term" value="F:L-phenylalanine transmembrane transporter activity"/>
    <property type="evidence" value="ECO:0007669"/>
    <property type="project" value="TreeGrafter"/>
</dbReference>
<gene>
    <name evidence="5" type="ORF">D3P05_03555</name>
</gene>
<dbReference type="InterPro" id="IPR003593">
    <property type="entry name" value="AAA+_ATPase"/>
</dbReference>
<dbReference type="SUPFAM" id="SSF52540">
    <property type="entry name" value="P-loop containing nucleoside triphosphate hydrolases"/>
    <property type="match status" value="1"/>
</dbReference>